<gene>
    <name evidence="1" type="ORF">A2U01_0010984</name>
</gene>
<reference evidence="1 2" key="1">
    <citation type="journal article" date="2018" name="Front. Plant Sci.">
        <title>Red Clover (Trifolium pratense) and Zigzag Clover (T. medium) - A Picture of Genomic Similarities and Differences.</title>
        <authorList>
            <person name="Dluhosova J."/>
            <person name="Istvanek J."/>
            <person name="Nedelnik J."/>
            <person name="Repkova J."/>
        </authorList>
    </citation>
    <scope>NUCLEOTIDE SEQUENCE [LARGE SCALE GENOMIC DNA]</scope>
    <source>
        <strain evidence="2">cv. 10/8</strain>
        <tissue evidence="1">Leaf</tissue>
    </source>
</reference>
<comment type="caution">
    <text evidence="1">The sequence shown here is derived from an EMBL/GenBank/DDBJ whole genome shotgun (WGS) entry which is preliminary data.</text>
</comment>
<name>A0A392MRD3_9FABA</name>
<protein>
    <submittedName>
        <fullName evidence="1">Uncharacterized protein</fullName>
    </submittedName>
</protein>
<evidence type="ECO:0000313" key="2">
    <source>
        <dbReference type="Proteomes" id="UP000265520"/>
    </source>
</evidence>
<proteinExistence type="predicted"/>
<accession>A0A392MRD3</accession>
<evidence type="ECO:0000313" key="1">
    <source>
        <dbReference type="EMBL" id="MCH90077.1"/>
    </source>
</evidence>
<dbReference type="Proteomes" id="UP000265520">
    <property type="component" value="Unassembled WGS sequence"/>
</dbReference>
<keyword evidence="2" id="KW-1185">Reference proteome</keyword>
<organism evidence="1 2">
    <name type="scientific">Trifolium medium</name>
    <dbReference type="NCBI Taxonomy" id="97028"/>
    <lineage>
        <taxon>Eukaryota</taxon>
        <taxon>Viridiplantae</taxon>
        <taxon>Streptophyta</taxon>
        <taxon>Embryophyta</taxon>
        <taxon>Tracheophyta</taxon>
        <taxon>Spermatophyta</taxon>
        <taxon>Magnoliopsida</taxon>
        <taxon>eudicotyledons</taxon>
        <taxon>Gunneridae</taxon>
        <taxon>Pentapetalae</taxon>
        <taxon>rosids</taxon>
        <taxon>fabids</taxon>
        <taxon>Fabales</taxon>
        <taxon>Fabaceae</taxon>
        <taxon>Papilionoideae</taxon>
        <taxon>50 kb inversion clade</taxon>
        <taxon>NPAAA clade</taxon>
        <taxon>Hologalegina</taxon>
        <taxon>IRL clade</taxon>
        <taxon>Trifolieae</taxon>
        <taxon>Trifolium</taxon>
    </lineage>
</organism>
<sequence>MRRSYGGDVKLRSERVKVSIWRVTVHLESGGGFPTAGLMGSGGEYVPLVPFFFSSLLFSSFFPDTLSFSTLPQLLFELSFRSQTLLENEALQSIVSSFDLHCFSCKAFNVIPQGFILSVNYVTERCNRFRLVLSRHEVGGELFAKFIPRIY</sequence>
<dbReference type="EMBL" id="LXQA010017536">
    <property type="protein sequence ID" value="MCH90077.1"/>
    <property type="molecule type" value="Genomic_DNA"/>
</dbReference>
<dbReference type="AlphaFoldDB" id="A0A392MRD3"/>